<sequence length="178" mass="20072">MQTTIPMAASISMARTRALCAAPKGIAPSEFFRALCLDVAGDLDVDQVSVWTFEHDQNQINCLCAYDALSQHFSSGQSLKRSSCPLYFEQIVEQNIVAADDVTQNSATKEFLDSYFKPHGIKSLLDFIMHQDMEPYGIICCENRRAVRKWRDTDRSYLRSIAALTSFLFLPTARKTTD</sequence>
<evidence type="ECO:0000313" key="2">
    <source>
        <dbReference type="EMBL" id="RXK56421.1"/>
    </source>
</evidence>
<name>A0A4Q1CBV9_9BACT</name>
<dbReference type="AlphaFoldDB" id="A0A4Q1CBV9"/>
<accession>A0A4Q1CBV9</accession>
<dbReference type="InterPro" id="IPR029016">
    <property type="entry name" value="GAF-like_dom_sf"/>
</dbReference>
<organism evidence="2 3">
    <name type="scientific">Oleiharenicola lentus</name>
    <dbReference type="NCBI Taxonomy" id="2508720"/>
    <lineage>
        <taxon>Bacteria</taxon>
        <taxon>Pseudomonadati</taxon>
        <taxon>Verrucomicrobiota</taxon>
        <taxon>Opitutia</taxon>
        <taxon>Opitutales</taxon>
        <taxon>Opitutaceae</taxon>
        <taxon>Oleiharenicola</taxon>
    </lineage>
</organism>
<keyword evidence="3" id="KW-1185">Reference proteome</keyword>
<gene>
    <name evidence="2" type="ORF">ESB00_11300</name>
</gene>
<dbReference type="EMBL" id="SDHX01000001">
    <property type="protein sequence ID" value="RXK56421.1"/>
    <property type="molecule type" value="Genomic_DNA"/>
</dbReference>
<dbReference type="SUPFAM" id="SSF55781">
    <property type="entry name" value="GAF domain-like"/>
    <property type="match status" value="1"/>
</dbReference>
<dbReference type="RefSeq" id="WP_129047790.1">
    <property type="nucleotide sequence ID" value="NZ_SDHX01000001.1"/>
</dbReference>
<dbReference type="Pfam" id="PF01590">
    <property type="entry name" value="GAF"/>
    <property type="match status" value="1"/>
</dbReference>
<comment type="caution">
    <text evidence="2">The sequence shown here is derived from an EMBL/GenBank/DDBJ whole genome shotgun (WGS) entry which is preliminary data.</text>
</comment>
<proteinExistence type="predicted"/>
<dbReference type="OrthoDB" id="194044at2"/>
<evidence type="ECO:0000313" key="3">
    <source>
        <dbReference type="Proteomes" id="UP000290218"/>
    </source>
</evidence>
<dbReference type="InterPro" id="IPR003018">
    <property type="entry name" value="GAF"/>
</dbReference>
<reference evidence="2 3" key="1">
    <citation type="submission" date="2019-01" db="EMBL/GenBank/DDBJ databases">
        <title>Lacunisphaera sp. strain TWA-58.</title>
        <authorList>
            <person name="Chen W.-M."/>
        </authorList>
    </citation>
    <scope>NUCLEOTIDE SEQUENCE [LARGE SCALE GENOMIC DNA]</scope>
    <source>
        <strain evidence="2 3">TWA-58</strain>
    </source>
</reference>
<evidence type="ECO:0000259" key="1">
    <source>
        <dbReference type="Pfam" id="PF01590"/>
    </source>
</evidence>
<dbReference type="Gene3D" id="3.30.450.40">
    <property type="match status" value="1"/>
</dbReference>
<protein>
    <submittedName>
        <fullName evidence="2">GAF domain-containing protein</fullName>
    </submittedName>
</protein>
<feature type="domain" description="GAF" evidence="1">
    <location>
        <begin position="29"/>
        <end position="165"/>
    </location>
</feature>
<dbReference type="Proteomes" id="UP000290218">
    <property type="component" value="Unassembled WGS sequence"/>
</dbReference>